<dbReference type="SUPFAM" id="SSF47598">
    <property type="entry name" value="Ribbon-helix-helix"/>
    <property type="match status" value="1"/>
</dbReference>
<organism evidence="2 3">
    <name type="scientific">Termitidicoccus mucosus</name>
    <dbReference type="NCBI Taxonomy" id="1184151"/>
    <lineage>
        <taxon>Bacteria</taxon>
        <taxon>Pseudomonadati</taxon>
        <taxon>Verrucomicrobiota</taxon>
        <taxon>Opitutia</taxon>
        <taxon>Opitutales</taxon>
        <taxon>Opitutaceae</taxon>
        <taxon>Termitidicoccus</taxon>
    </lineage>
</organism>
<accession>A0A178IDC5</accession>
<reference evidence="2 3" key="1">
    <citation type="submission" date="2016-01" db="EMBL/GenBank/DDBJ databases">
        <title>High potential of lignocellulose degradation of a new Verrucomicrobia species.</title>
        <authorList>
            <person name="Wang Y."/>
            <person name="Shi Y."/>
            <person name="Qiu Z."/>
            <person name="Liu S."/>
            <person name="Yang H."/>
        </authorList>
    </citation>
    <scope>NUCLEOTIDE SEQUENCE [LARGE SCALE GENOMIC DNA]</scope>
    <source>
        <strain evidence="2 3">TSB47</strain>
    </source>
</reference>
<dbReference type="InterPro" id="IPR002145">
    <property type="entry name" value="CopG"/>
</dbReference>
<dbReference type="Pfam" id="PF01402">
    <property type="entry name" value="RHH_1"/>
    <property type="match status" value="1"/>
</dbReference>
<gene>
    <name evidence="2" type="ORF">AW736_21165</name>
</gene>
<evidence type="ECO:0000313" key="3">
    <source>
        <dbReference type="Proteomes" id="UP000078486"/>
    </source>
</evidence>
<keyword evidence="3" id="KW-1185">Reference proteome</keyword>
<protein>
    <recommendedName>
        <fullName evidence="1">Ribbon-helix-helix protein CopG domain-containing protein</fullName>
    </recommendedName>
</protein>
<evidence type="ECO:0000313" key="2">
    <source>
        <dbReference type="EMBL" id="OAM88023.1"/>
    </source>
</evidence>
<proteinExistence type="predicted"/>
<evidence type="ECO:0000259" key="1">
    <source>
        <dbReference type="Pfam" id="PF01402"/>
    </source>
</evidence>
<dbReference type="GO" id="GO:0006355">
    <property type="term" value="P:regulation of DNA-templated transcription"/>
    <property type="evidence" value="ECO:0007669"/>
    <property type="project" value="InterPro"/>
</dbReference>
<comment type="caution">
    <text evidence="2">The sequence shown here is derived from an EMBL/GenBank/DDBJ whole genome shotgun (WGS) entry which is preliminary data.</text>
</comment>
<dbReference type="Proteomes" id="UP000078486">
    <property type="component" value="Unassembled WGS sequence"/>
</dbReference>
<dbReference type="InterPro" id="IPR010985">
    <property type="entry name" value="Ribbon_hlx_hlx"/>
</dbReference>
<sequence length="107" mass="11722">MTKKKSTVSAPLTFDLPLSLIEKLGTIQKKAGLGSASETVREAIDQFDFERYASSNEEHRQISVRLPVELKAKLAKYAKKKKTSVGALLREALGAFEAKSAKKGGRK</sequence>
<dbReference type="AlphaFoldDB" id="A0A178IDC5"/>
<feature type="domain" description="Ribbon-helix-helix protein CopG" evidence="1">
    <location>
        <begin position="61"/>
        <end position="93"/>
    </location>
</feature>
<dbReference type="EMBL" id="LRRQ01000149">
    <property type="protein sequence ID" value="OAM88023.1"/>
    <property type="molecule type" value="Genomic_DNA"/>
</dbReference>
<name>A0A178IDC5_9BACT</name>